<evidence type="ECO:0000313" key="2">
    <source>
        <dbReference type="EMBL" id="TDR40033.1"/>
    </source>
</evidence>
<feature type="signal peptide" evidence="1">
    <location>
        <begin position="1"/>
        <end position="18"/>
    </location>
</feature>
<dbReference type="AlphaFoldDB" id="A0A4R6YQ99"/>
<gene>
    <name evidence="2" type="ORF">DFR29_11485</name>
</gene>
<sequence length="243" mass="26509">MHLLPRFAAFVLALYAMALEAAGHGQVFVVGSLYQRHDSVPAYDLKALAALIEAIQPQVLVLDVSPAELAEKKVWPGKIEYVQVVFPYIERHGLKAYAGEPAEPLFSEISKGVGQARQQLAIDKPAAAAAMEQSRKATYAALSAYWKSPADVHDATTERIVVGLKSVEEALVGEIERRGSQRWDAHAAAIARQAVRENPGKRILQITGLENLPRVRAELRASSGIELVDMAEWIKANAVRVSP</sequence>
<reference evidence="2 3" key="1">
    <citation type="submission" date="2019-03" db="EMBL/GenBank/DDBJ databases">
        <title>Genomic Encyclopedia of Type Strains, Phase IV (KMG-IV): sequencing the most valuable type-strain genomes for metagenomic binning, comparative biology and taxonomic classification.</title>
        <authorList>
            <person name="Goeker M."/>
        </authorList>
    </citation>
    <scope>NUCLEOTIDE SEQUENCE [LARGE SCALE GENOMIC DNA]</scope>
    <source>
        <strain evidence="2 3">DSM 21667</strain>
    </source>
</reference>
<proteinExistence type="predicted"/>
<name>A0A4R6YQ99_9GAMM</name>
<dbReference type="RefSeq" id="WP_133820523.1">
    <property type="nucleotide sequence ID" value="NZ_SNZH01000014.1"/>
</dbReference>
<comment type="caution">
    <text evidence="2">The sequence shown here is derived from an EMBL/GenBank/DDBJ whole genome shotgun (WGS) entry which is preliminary data.</text>
</comment>
<protein>
    <submittedName>
        <fullName evidence="2">Uncharacterized protein</fullName>
    </submittedName>
</protein>
<keyword evidence="3" id="KW-1185">Reference proteome</keyword>
<dbReference type="OrthoDB" id="69432at2"/>
<organism evidence="2 3">
    <name type="scientific">Tahibacter aquaticus</name>
    <dbReference type="NCBI Taxonomy" id="520092"/>
    <lineage>
        <taxon>Bacteria</taxon>
        <taxon>Pseudomonadati</taxon>
        <taxon>Pseudomonadota</taxon>
        <taxon>Gammaproteobacteria</taxon>
        <taxon>Lysobacterales</taxon>
        <taxon>Rhodanobacteraceae</taxon>
        <taxon>Tahibacter</taxon>
    </lineage>
</organism>
<dbReference type="Proteomes" id="UP000295293">
    <property type="component" value="Unassembled WGS sequence"/>
</dbReference>
<feature type="chain" id="PRO_5020438490" evidence="1">
    <location>
        <begin position="19"/>
        <end position="243"/>
    </location>
</feature>
<keyword evidence="1" id="KW-0732">Signal</keyword>
<dbReference type="EMBL" id="SNZH01000014">
    <property type="protein sequence ID" value="TDR40033.1"/>
    <property type="molecule type" value="Genomic_DNA"/>
</dbReference>
<evidence type="ECO:0000256" key="1">
    <source>
        <dbReference type="SAM" id="SignalP"/>
    </source>
</evidence>
<evidence type="ECO:0000313" key="3">
    <source>
        <dbReference type="Proteomes" id="UP000295293"/>
    </source>
</evidence>
<accession>A0A4R6YQ99</accession>